<feature type="compositionally biased region" description="Basic and acidic residues" evidence="5">
    <location>
        <begin position="441"/>
        <end position="450"/>
    </location>
</feature>
<organism evidence="8 9">
    <name type="scientific">Psilocybe cf. subviscida</name>
    <dbReference type="NCBI Taxonomy" id="2480587"/>
    <lineage>
        <taxon>Eukaryota</taxon>
        <taxon>Fungi</taxon>
        <taxon>Dikarya</taxon>
        <taxon>Basidiomycota</taxon>
        <taxon>Agaricomycotina</taxon>
        <taxon>Agaricomycetes</taxon>
        <taxon>Agaricomycetidae</taxon>
        <taxon>Agaricales</taxon>
        <taxon>Agaricineae</taxon>
        <taxon>Strophariaceae</taxon>
        <taxon>Psilocybe</taxon>
    </lineage>
</organism>
<evidence type="ECO:0000256" key="4">
    <source>
        <dbReference type="ARBA" id="ARBA00023242"/>
    </source>
</evidence>
<name>A0A8H5AWB2_9AGAR</name>
<evidence type="ECO:0000259" key="6">
    <source>
        <dbReference type="Pfam" id="PF05920"/>
    </source>
</evidence>
<dbReference type="AlphaFoldDB" id="A0A8H5AWB2"/>
<dbReference type="InterPro" id="IPR024441">
    <property type="entry name" value="Homeodomain1_C"/>
</dbReference>
<accession>A0A8H5AWB2</accession>
<proteinExistence type="inferred from homology"/>
<evidence type="ECO:0000256" key="2">
    <source>
        <dbReference type="ARBA" id="ARBA00023125"/>
    </source>
</evidence>
<feature type="region of interest" description="Disordered" evidence="5">
    <location>
        <begin position="366"/>
        <end position="477"/>
    </location>
</feature>
<evidence type="ECO:0000313" key="8">
    <source>
        <dbReference type="EMBL" id="KAF5311896.1"/>
    </source>
</evidence>
<dbReference type="CDD" id="cd00086">
    <property type="entry name" value="homeodomain"/>
    <property type="match status" value="1"/>
</dbReference>
<keyword evidence="3" id="KW-0371">Homeobox</keyword>
<dbReference type="Gene3D" id="1.10.10.60">
    <property type="entry name" value="Homeodomain-like"/>
    <property type="match status" value="1"/>
</dbReference>
<dbReference type="Pfam" id="PF05920">
    <property type="entry name" value="Homeobox_KN"/>
    <property type="match status" value="1"/>
</dbReference>
<comment type="similarity">
    <text evidence="1">Belongs to the TALE/M-ATYP homeobox family.</text>
</comment>
<keyword evidence="9" id="KW-1185">Reference proteome</keyword>
<feature type="domain" description="KN homeodomain" evidence="6">
    <location>
        <begin position="144"/>
        <end position="182"/>
    </location>
</feature>
<evidence type="ECO:0000256" key="3">
    <source>
        <dbReference type="ARBA" id="ARBA00023155"/>
    </source>
</evidence>
<feature type="compositionally biased region" description="Basic and acidic residues" evidence="5">
    <location>
        <begin position="307"/>
        <end position="316"/>
    </location>
</feature>
<evidence type="ECO:0000256" key="1">
    <source>
        <dbReference type="ARBA" id="ARBA00005800"/>
    </source>
</evidence>
<dbReference type="InterPro" id="IPR008422">
    <property type="entry name" value="KN_HD"/>
</dbReference>
<dbReference type="EMBL" id="JAACJJ010000056">
    <property type="protein sequence ID" value="KAF5311896.1"/>
    <property type="molecule type" value="Genomic_DNA"/>
</dbReference>
<evidence type="ECO:0000259" key="7">
    <source>
        <dbReference type="Pfam" id="PF12737"/>
    </source>
</evidence>
<dbReference type="GO" id="GO:0003677">
    <property type="term" value="F:DNA binding"/>
    <property type="evidence" value="ECO:0007669"/>
    <property type="project" value="UniProtKB-KW"/>
</dbReference>
<feature type="compositionally biased region" description="Low complexity" evidence="5">
    <location>
        <begin position="275"/>
        <end position="299"/>
    </location>
</feature>
<feature type="compositionally biased region" description="Polar residues" evidence="5">
    <location>
        <begin position="385"/>
        <end position="402"/>
    </location>
</feature>
<dbReference type="InterPro" id="IPR001356">
    <property type="entry name" value="HD"/>
</dbReference>
<reference evidence="8 9" key="1">
    <citation type="journal article" date="2020" name="ISME J.">
        <title>Uncovering the hidden diversity of litter-decomposition mechanisms in mushroom-forming fungi.</title>
        <authorList>
            <person name="Floudas D."/>
            <person name="Bentzer J."/>
            <person name="Ahren D."/>
            <person name="Johansson T."/>
            <person name="Persson P."/>
            <person name="Tunlid A."/>
        </authorList>
    </citation>
    <scope>NUCLEOTIDE SEQUENCE [LARGE SCALE GENOMIC DNA]</scope>
    <source>
        <strain evidence="8 9">CBS 101986</strain>
    </source>
</reference>
<gene>
    <name evidence="8" type="ORF">D9619_002862</name>
</gene>
<evidence type="ECO:0000313" key="9">
    <source>
        <dbReference type="Proteomes" id="UP000567179"/>
    </source>
</evidence>
<feature type="region of interest" description="Disordered" evidence="5">
    <location>
        <begin position="262"/>
        <end position="341"/>
    </location>
</feature>
<protein>
    <recommendedName>
        <fullName evidence="10">Homeodomain mating-type protein</fullName>
    </recommendedName>
</protein>
<sequence>MRLPSLTTHPRDKPLSSTPSLHSRLLLADETSLSIFEGDTAAIEELCEFWTDIQVSLDEAIENGTASTEILALASKIARRTEDMTDKLISLYQEVEGLHASFSNMRTLFHELSLEDKPLPKTPVKQDPTKAFPLPAYIKPAYEWLLDNLHNPYPSKEVKRNISAETNTSISYIENWFTDVRRKIGWTTLSKERFYNKRSLIVEAATRTFHPASATLNCLPSTSEDFDSVFHQIADNAKNLYVDKLYETNLAVKVVESPSTDLSSLAELESRSRRSTSTFSPSPSSSYPSPQPEESQQTLSRKRRSTRSPDMEDISTRSHKRTRYASPQETSCHTPTSVPSPSLSVVEILSTVAEASPRLTLIPSSSLAKQGKRKRQASDEIDQTELPTLSSIRGNSIPISNSVKRKRVLSDSDDTPSTPPAAPSAPSAITPSQSHTRKRRLSDATGERPSKRPHNVPSAPRLQTVSDPYPISKPTNSPYGFDDWWTTSIASGQPITLGLPEPVTTEPIALDDSSTSFDIAWDSGVVIPPIASSSKEKSWTDFLQDGVGEIDSVFTNFLDHKAFEQQYNADLFSQGIDQNLLGLDSISNPNYFTLDNFQGASQNLGFASSQPDLGALPQFYNTSTSFSLPNPTHLLQSLHEPATAPAQHPYDAVITPEDKFAKAARIQRLREELQRLEAEVV</sequence>
<dbReference type="SUPFAM" id="SSF46689">
    <property type="entry name" value="Homeodomain-like"/>
    <property type="match status" value="1"/>
</dbReference>
<dbReference type="OrthoDB" id="250329at2759"/>
<evidence type="ECO:0008006" key="10">
    <source>
        <dbReference type="Google" id="ProtNLM"/>
    </source>
</evidence>
<feature type="domain" description="Mating-type protein C-terminal" evidence="7">
    <location>
        <begin position="424"/>
        <end position="521"/>
    </location>
</feature>
<dbReference type="Pfam" id="PF12737">
    <property type="entry name" value="Mating_C"/>
    <property type="match status" value="1"/>
</dbReference>
<keyword evidence="4" id="KW-0539">Nucleus</keyword>
<dbReference type="GO" id="GO:0006355">
    <property type="term" value="P:regulation of DNA-templated transcription"/>
    <property type="evidence" value="ECO:0007669"/>
    <property type="project" value="InterPro"/>
</dbReference>
<evidence type="ECO:0000256" key="5">
    <source>
        <dbReference type="SAM" id="MobiDB-lite"/>
    </source>
</evidence>
<dbReference type="InterPro" id="IPR009057">
    <property type="entry name" value="Homeodomain-like_sf"/>
</dbReference>
<keyword evidence="2" id="KW-0238">DNA-binding</keyword>
<dbReference type="Proteomes" id="UP000567179">
    <property type="component" value="Unassembled WGS sequence"/>
</dbReference>
<comment type="caution">
    <text evidence="8">The sequence shown here is derived from an EMBL/GenBank/DDBJ whole genome shotgun (WGS) entry which is preliminary data.</text>
</comment>